<feature type="compositionally biased region" description="Basic and acidic residues" evidence="1">
    <location>
        <begin position="9"/>
        <end position="24"/>
    </location>
</feature>
<feature type="compositionally biased region" description="Basic and acidic residues" evidence="1">
    <location>
        <begin position="35"/>
        <end position="44"/>
    </location>
</feature>
<sequence>MRRLISFGADEKPAAVGASERHAAEIQPEPPMGTTERKRPEYEPRPPRLEWVISIKEKLKQADQDNEACSWAKLSIYRTPHYLRNGDNKAYMPQIVSLGPYHHGREHLHHMERHKWRCLHRILKRSHSEINLYLESMKKVERKARACYEGTISMNSDDFVEMMVLDGCFVIELFQGVKEERGFETLGYDHDDPIFSSKCGSMPMIQRDMIMLENQIPLFILNQLFYLQQDQPDQEGPIAKLALRFFDPLKPTKGCQINGSNNGPEFDLSLIQDELPCLELFRQSLLHPKPVPGREETKKRQQLIHCVTELREAGVKFREGKTDRFMDIQFKDGILWIPQLHIDDGTRSLFLNLIAFEQSHIDCSNDITAYVIFMDHLINSPEDVRHLHKRGIIEHWLGSDTEVADLFNQLCKEVVFDLNRSYLSELSADLNGYYSLKWNNWRAILKNKHFDNPWSIISLIAALFLLALTFLQSFYAVYGYYRPRS</sequence>
<dbReference type="PANTHER" id="PTHR31170">
    <property type="entry name" value="BNAC04G53230D PROTEIN"/>
    <property type="match status" value="1"/>
</dbReference>
<evidence type="ECO:0000256" key="1">
    <source>
        <dbReference type="SAM" id="MobiDB-lite"/>
    </source>
</evidence>
<gene>
    <name evidence="3" type="ORF">BT93_L5120</name>
</gene>
<dbReference type="AlphaFoldDB" id="A0A8T0CU37"/>
<dbReference type="EMBL" id="MU089590">
    <property type="protein sequence ID" value="KAF7850674.1"/>
    <property type="molecule type" value="Genomic_DNA"/>
</dbReference>
<proteinExistence type="predicted"/>
<reference evidence="3" key="1">
    <citation type="submission" date="2020-05" db="EMBL/GenBank/DDBJ databases">
        <title>WGS assembly of Corymbia citriodora subspecies variegata.</title>
        <authorList>
            <person name="Barry K."/>
            <person name="Hundley H."/>
            <person name="Shu S."/>
            <person name="Jenkins J."/>
            <person name="Grimwood J."/>
            <person name="Baten A."/>
        </authorList>
    </citation>
    <scope>NUCLEOTIDE SEQUENCE</scope>
    <source>
        <strain evidence="3">CV2-018</strain>
    </source>
</reference>
<organism evidence="3 4">
    <name type="scientific">Corymbia citriodora subsp. variegata</name>
    <dbReference type="NCBI Taxonomy" id="360336"/>
    <lineage>
        <taxon>Eukaryota</taxon>
        <taxon>Viridiplantae</taxon>
        <taxon>Streptophyta</taxon>
        <taxon>Embryophyta</taxon>
        <taxon>Tracheophyta</taxon>
        <taxon>Spermatophyta</taxon>
        <taxon>Magnoliopsida</taxon>
        <taxon>eudicotyledons</taxon>
        <taxon>Gunneridae</taxon>
        <taxon>Pentapetalae</taxon>
        <taxon>rosids</taxon>
        <taxon>malvids</taxon>
        <taxon>Myrtales</taxon>
        <taxon>Myrtaceae</taxon>
        <taxon>Myrtoideae</taxon>
        <taxon>Eucalypteae</taxon>
        <taxon>Corymbia</taxon>
    </lineage>
</organism>
<dbReference type="PANTHER" id="PTHR31170:SF25">
    <property type="entry name" value="BNAA09G04570D PROTEIN"/>
    <property type="match status" value="1"/>
</dbReference>
<protein>
    <submittedName>
        <fullName evidence="3">Uncharacterized protein</fullName>
    </submittedName>
</protein>
<comment type="caution">
    <text evidence="3">The sequence shown here is derived from an EMBL/GenBank/DDBJ whole genome shotgun (WGS) entry which is preliminary data.</text>
</comment>
<dbReference type="InterPro" id="IPR004158">
    <property type="entry name" value="DUF247_pln"/>
</dbReference>
<keyword evidence="4" id="KW-1185">Reference proteome</keyword>
<feature type="transmembrane region" description="Helical" evidence="2">
    <location>
        <begin position="454"/>
        <end position="481"/>
    </location>
</feature>
<dbReference type="Gramene" id="rna-gnl|WGS:JABURB|Cocit.L5120.1">
    <property type="protein sequence ID" value="cds-KAF7850674.1"/>
    <property type="gene ID" value="gene-BT93_L5120"/>
</dbReference>
<evidence type="ECO:0000313" key="4">
    <source>
        <dbReference type="Proteomes" id="UP000806378"/>
    </source>
</evidence>
<name>A0A8T0CU37_CORYI</name>
<accession>A0A8T0CU37</accession>
<keyword evidence="2" id="KW-0812">Transmembrane</keyword>
<dbReference type="Pfam" id="PF03140">
    <property type="entry name" value="DUF247"/>
    <property type="match status" value="1"/>
</dbReference>
<dbReference type="OrthoDB" id="742916at2759"/>
<dbReference type="Proteomes" id="UP000806378">
    <property type="component" value="Unassembled WGS sequence"/>
</dbReference>
<keyword evidence="2" id="KW-0472">Membrane</keyword>
<feature type="region of interest" description="Disordered" evidence="1">
    <location>
        <begin position="1"/>
        <end position="44"/>
    </location>
</feature>
<evidence type="ECO:0000313" key="3">
    <source>
        <dbReference type="EMBL" id="KAF7850674.1"/>
    </source>
</evidence>
<keyword evidence="2" id="KW-1133">Transmembrane helix</keyword>
<evidence type="ECO:0000256" key="2">
    <source>
        <dbReference type="SAM" id="Phobius"/>
    </source>
</evidence>